<proteinExistence type="inferred from homology"/>
<dbReference type="GO" id="GO:0031966">
    <property type="term" value="C:mitochondrial membrane"/>
    <property type="evidence" value="ECO:0007669"/>
    <property type="project" value="UniProtKB-SubCell"/>
</dbReference>
<name>A0A977LKY2_9ASCO</name>
<keyword evidence="6 8" id="KW-0830">Ubiquinone</keyword>
<feature type="transmembrane region" description="Helical" evidence="8">
    <location>
        <begin position="45"/>
        <end position="67"/>
    </location>
</feature>
<comment type="function">
    <text evidence="8">Core subunit of the mitochondrial membrane respiratory chain NADH dehydrogenase (Complex I) which catalyzes electron transfer from NADH through the respiratory chain, using ubiquinone as an electron acceptor. Essential for the catalytic activity and assembly of complex I.</text>
</comment>
<dbReference type="EC" id="7.1.1.2" evidence="2 8"/>
<accession>A0A977LKY2</accession>
<dbReference type="RefSeq" id="YP_010508124.1">
    <property type="nucleotide sequence ID" value="NC_067076.1"/>
</dbReference>
<evidence type="ECO:0000256" key="5">
    <source>
        <dbReference type="ARBA" id="ARBA00022967"/>
    </source>
</evidence>
<keyword evidence="8" id="KW-0472">Membrane</keyword>
<dbReference type="EMBL" id="OK589855">
    <property type="protein sequence ID" value="UXG56588.1"/>
    <property type="molecule type" value="Genomic_DNA"/>
</dbReference>
<evidence type="ECO:0000256" key="4">
    <source>
        <dbReference type="ARBA" id="ARBA00022660"/>
    </source>
</evidence>
<keyword evidence="8" id="KW-1133">Transmembrane helix</keyword>
<feature type="transmembrane region" description="Helical" evidence="8">
    <location>
        <begin position="125"/>
        <end position="147"/>
    </location>
</feature>
<dbReference type="GO" id="GO:0008137">
    <property type="term" value="F:NADH dehydrogenase (ubiquinone) activity"/>
    <property type="evidence" value="ECO:0007669"/>
    <property type="project" value="UniProtKB-UniRule"/>
</dbReference>
<dbReference type="InterPro" id="IPR042106">
    <property type="entry name" value="Nuo/plastoQ_OxRdtase_6_NuoJ"/>
</dbReference>
<evidence type="ECO:0000256" key="6">
    <source>
        <dbReference type="ARBA" id="ARBA00023075"/>
    </source>
</evidence>
<keyword evidence="8" id="KW-0249">Electron transport</keyword>
<evidence type="ECO:0000256" key="2">
    <source>
        <dbReference type="ARBA" id="ARBA00012944"/>
    </source>
</evidence>
<keyword evidence="8 9" id="KW-0496">Mitochondrion</keyword>
<organism evidence="9">
    <name type="scientific">Candida verbasci</name>
    <dbReference type="NCBI Taxonomy" id="1227364"/>
    <lineage>
        <taxon>Eukaryota</taxon>
        <taxon>Fungi</taxon>
        <taxon>Dikarya</taxon>
        <taxon>Ascomycota</taxon>
        <taxon>Saccharomycotina</taxon>
        <taxon>Pichiomycetes</taxon>
        <taxon>Debaryomycetaceae</taxon>
        <taxon>Candida/Lodderomyces clade</taxon>
        <taxon>Candida</taxon>
    </lineage>
</organism>
<comment type="similarity">
    <text evidence="8">Belongs to the complex I subunit 6 family.</text>
</comment>
<reference evidence="9" key="1">
    <citation type="submission" date="2021-10" db="EMBL/GenBank/DDBJ databases">
        <title>Mitochondrial genome of the yeast Candida verbasci.</title>
        <authorList>
            <person name="Brejova B."/>
            <person name="Lichancova H."/>
            <person name="Hodorova V."/>
            <person name="Vinar T."/>
            <person name="Sipiczki M."/>
            <person name="Nosek J."/>
        </authorList>
    </citation>
    <scope>NUCLEOTIDE SEQUENCE</scope>
    <source>
        <strain evidence="9">11-1055</strain>
    </source>
</reference>
<dbReference type="AlphaFoldDB" id="A0A977LKY2"/>
<dbReference type="PANTHER" id="PTHR33269:SF17">
    <property type="entry name" value="NADH-UBIQUINONE OXIDOREDUCTASE CHAIN 6"/>
    <property type="match status" value="1"/>
</dbReference>
<dbReference type="GeneID" id="75515002"/>
<protein>
    <recommendedName>
        <fullName evidence="3 8">NADH-ubiquinone oxidoreductase chain 6</fullName>
        <ecNumber evidence="2 8">7.1.1.2</ecNumber>
    </recommendedName>
</protein>
<dbReference type="PANTHER" id="PTHR33269">
    <property type="entry name" value="NADH-UBIQUINONE OXIDOREDUCTASE CHAIN 6"/>
    <property type="match status" value="1"/>
</dbReference>
<evidence type="ECO:0000256" key="7">
    <source>
        <dbReference type="ARBA" id="ARBA00049551"/>
    </source>
</evidence>
<keyword evidence="8" id="KW-0813">Transport</keyword>
<evidence type="ECO:0000256" key="1">
    <source>
        <dbReference type="ARBA" id="ARBA00003257"/>
    </source>
</evidence>
<evidence type="ECO:0000256" key="8">
    <source>
        <dbReference type="RuleBase" id="RU004430"/>
    </source>
</evidence>
<keyword evidence="8" id="KW-0520">NAD</keyword>
<keyword evidence="4 8" id="KW-0679">Respiratory chain</keyword>
<comment type="subcellular location">
    <subcellularLocation>
        <location evidence="8">Mitochondrion membrane</location>
        <topology evidence="8">Multi-pass membrane protein</topology>
    </subcellularLocation>
</comment>
<sequence>MNMMSGMASLTAMGLTSPVQSIVAMMVLFVSTAISLYNSGYVLMGMLYVLVYVGAMAMLFLFMLSLLDMEYTHTPGMHPLTMSMLLVCLMPLDLSTNEMSMGMMESPYTVYNELNTMGMLLYTEYAMPMVMMGMVLVLSIMGAMAMAK</sequence>
<comment type="catalytic activity">
    <reaction evidence="7 8">
        <text>a ubiquinone + NADH + 5 H(+)(in) = a ubiquinol + NAD(+) + 4 H(+)(out)</text>
        <dbReference type="Rhea" id="RHEA:29091"/>
        <dbReference type="Rhea" id="RHEA-COMP:9565"/>
        <dbReference type="Rhea" id="RHEA-COMP:9566"/>
        <dbReference type="ChEBI" id="CHEBI:15378"/>
        <dbReference type="ChEBI" id="CHEBI:16389"/>
        <dbReference type="ChEBI" id="CHEBI:17976"/>
        <dbReference type="ChEBI" id="CHEBI:57540"/>
        <dbReference type="ChEBI" id="CHEBI:57945"/>
        <dbReference type="EC" id="7.1.1.2"/>
    </reaction>
</comment>
<evidence type="ECO:0000313" key="9">
    <source>
        <dbReference type="EMBL" id="UXG56588.1"/>
    </source>
</evidence>
<dbReference type="Gene3D" id="1.20.120.1200">
    <property type="entry name" value="NADH-ubiquinone/plastoquinone oxidoreductase chain 6, subunit NuoJ"/>
    <property type="match status" value="1"/>
</dbReference>
<evidence type="ECO:0000256" key="3">
    <source>
        <dbReference type="ARBA" id="ARBA00021095"/>
    </source>
</evidence>
<dbReference type="Pfam" id="PF00499">
    <property type="entry name" value="Oxidored_q3"/>
    <property type="match status" value="1"/>
</dbReference>
<comment type="function">
    <text evidence="1">Core subunit of the mitochondrial membrane respiratory chain NADH dehydrogenase (Complex I) that is believed to belong to the minimal assembly required for catalysis. Complex I functions in the transfer of electrons from NADH to the respiratory chain. The immediate electron acceptor for the enzyme is believed to be ubiquinone.</text>
</comment>
<gene>
    <name evidence="9" type="primary">nad6</name>
</gene>
<keyword evidence="5 8" id="KW-1278">Translocase</keyword>
<dbReference type="InterPro" id="IPR001457">
    <property type="entry name" value="NADH_UbQ/plastoQ_OxRdtase_su6"/>
</dbReference>
<keyword evidence="8" id="KW-0812">Transmembrane</keyword>
<geneLocation type="mitochondrion" evidence="9"/>